<evidence type="ECO:0000256" key="3">
    <source>
        <dbReference type="ARBA" id="ARBA00022777"/>
    </source>
</evidence>
<evidence type="ECO:0000313" key="6">
    <source>
        <dbReference type="EMBL" id="GBC00165.1"/>
    </source>
</evidence>
<organism evidence="6 7">
    <name type="scientific">Rhizophagus clarus</name>
    <dbReference type="NCBI Taxonomy" id="94130"/>
    <lineage>
        <taxon>Eukaryota</taxon>
        <taxon>Fungi</taxon>
        <taxon>Fungi incertae sedis</taxon>
        <taxon>Mucoromycota</taxon>
        <taxon>Glomeromycotina</taxon>
        <taxon>Glomeromycetes</taxon>
        <taxon>Glomerales</taxon>
        <taxon>Glomeraceae</taxon>
        <taxon>Rhizophagus</taxon>
    </lineage>
</organism>
<dbReference type="AlphaFoldDB" id="A0A2Z6RPP7"/>
<dbReference type="EMBL" id="BEXD01003079">
    <property type="protein sequence ID" value="GBC00165.1"/>
    <property type="molecule type" value="Genomic_DNA"/>
</dbReference>
<evidence type="ECO:0000256" key="2">
    <source>
        <dbReference type="ARBA" id="ARBA00022741"/>
    </source>
</evidence>
<keyword evidence="1" id="KW-0808">Transferase</keyword>
<name>A0A2Z6RPP7_9GLOM</name>
<dbReference type="STRING" id="94130.A0A2Z6RPP7"/>
<comment type="caution">
    <text evidence="6">The sequence shown here is derived from an EMBL/GenBank/DDBJ whole genome shotgun (WGS) entry which is preliminary data.</text>
</comment>
<dbReference type="Proteomes" id="UP000247702">
    <property type="component" value="Unassembled WGS sequence"/>
</dbReference>
<dbReference type="InterPro" id="IPR051681">
    <property type="entry name" value="Ser/Thr_Kinases-Pseudokinases"/>
</dbReference>
<dbReference type="Gene3D" id="1.10.510.10">
    <property type="entry name" value="Transferase(Phosphotransferase) domain 1"/>
    <property type="match status" value="1"/>
</dbReference>
<dbReference type="Pfam" id="PF07714">
    <property type="entry name" value="PK_Tyr_Ser-Thr"/>
    <property type="match status" value="1"/>
</dbReference>
<accession>A0A2Z6RPP7</accession>
<evidence type="ECO:0000313" key="7">
    <source>
        <dbReference type="Proteomes" id="UP000247702"/>
    </source>
</evidence>
<feature type="domain" description="Protein kinase" evidence="5">
    <location>
        <begin position="95"/>
        <end position="369"/>
    </location>
</feature>
<dbReference type="GO" id="GO:0004674">
    <property type="term" value="F:protein serine/threonine kinase activity"/>
    <property type="evidence" value="ECO:0007669"/>
    <property type="project" value="TreeGrafter"/>
</dbReference>
<keyword evidence="3" id="KW-0418">Kinase</keyword>
<dbReference type="PRINTS" id="PR00109">
    <property type="entry name" value="TYRKINASE"/>
</dbReference>
<keyword evidence="7" id="KW-1185">Reference proteome</keyword>
<dbReference type="SUPFAM" id="SSF56112">
    <property type="entry name" value="Protein kinase-like (PK-like)"/>
    <property type="match status" value="1"/>
</dbReference>
<dbReference type="InterPro" id="IPR000719">
    <property type="entry name" value="Prot_kinase_dom"/>
</dbReference>
<gene>
    <name evidence="6" type="ORF">RclHR1_03770012</name>
</gene>
<dbReference type="PANTHER" id="PTHR44329">
    <property type="entry name" value="SERINE/THREONINE-PROTEIN KINASE TNNI3K-RELATED"/>
    <property type="match status" value="1"/>
</dbReference>
<dbReference type="InterPro" id="IPR001245">
    <property type="entry name" value="Ser-Thr/Tyr_kinase_cat_dom"/>
</dbReference>
<dbReference type="PANTHER" id="PTHR44329:SF288">
    <property type="entry name" value="MITOGEN-ACTIVATED PROTEIN KINASE KINASE KINASE 20"/>
    <property type="match status" value="1"/>
</dbReference>
<dbReference type="InterPro" id="IPR011009">
    <property type="entry name" value="Kinase-like_dom_sf"/>
</dbReference>
<protein>
    <recommendedName>
        <fullName evidence="5">Protein kinase domain-containing protein</fullName>
    </recommendedName>
</protein>
<sequence length="503" mass="57715">MDSHISKVKALCEGYSISETLNKVSENGICEECGNPNSFGDEWSTWCTPCNSRHFIDEFPSWTSGNHNVDELIRQTQINTSHYESTFEWIPYEQFTDIKFISRGGFGQVFKATWSGGPVLYWDRKKKRWFRWPRVPVALKVLYNSQNISSDFLSEITSHLKLYRNSNTCSEIVRCHGISQDPKSKEYIMVLEYCARGDLGRYLVENFDNLTWSKCLDHLLDIARGLNTIHSEGLMHRDIHSGNLLIDVSYAAIGDLGLCRPADSSVSKNSIYGVMPYVAPELLRGKPFTQASDIYSFGIIMWELSSGFRPFPNIPHDLNLALKICDGIRPAIIEGTPECYKELMQKCWHNDPNERPNIANIVRKIEKWLNDILEGDDVWSKADRNRNTTREVPKIKIHSEAVYNSRLLPMVNNELFVKRSMITYELIVKRSQESCNELICNQSQASCDEFRVIKIVYKVLVSSGMYGMSDQPQPHYHHGSTMMINDIYDFSLIIIMLLGVVNV</sequence>
<evidence type="ECO:0000259" key="5">
    <source>
        <dbReference type="PROSITE" id="PS50011"/>
    </source>
</evidence>
<proteinExistence type="predicted"/>
<keyword evidence="2" id="KW-0547">Nucleotide-binding</keyword>
<evidence type="ECO:0000256" key="1">
    <source>
        <dbReference type="ARBA" id="ARBA00022679"/>
    </source>
</evidence>
<dbReference type="PROSITE" id="PS50011">
    <property type="entry name" value="PROTEIN_KINASE_DOM"/>
    <property type="match status" value="1"/>
</dbReference>
<dbReference type="GO" id="GO:0005524">
    <property type="term" value="F:ATP binding"/>
    <property type="evidence" value="ECO:0007669"/>
    <property type="project" value="UniProtKB-KW"/>
</dbReference>
<evidence type="ECO:0000256" key="4">
    <source>
        <dbReference type="ARBA" id="ARBA00022840"/>
    </source>
</evidence>
<keyword evidence="4" id="KW-0067">ATP-binding</keyword>
<reference evidence="6 7" key="1">
    <citation type="submission" date="2017-11" db="EMBL/GenBank/DDBJ databases">
        <title>The genome of Rhizophagus clarus HR1 reveals common genetic basis of auxotrophy among arbuscular mycorrhizal fungi.</title>
        <authorList>
            <person name="Kobayashi Y."/>
        </authorList>
    </citation>
    <scope>NUCLEOTIDE SEQUENCE [LARGE SCALE GENOMIC DNA]</scope>
    <source>
        <strain evidence="6 7">HR1</strain>
    </source>
</reference>